<comment type="caution">
    <text evidence="3">The sequence shown here is derived from an EMBL/GenBank/DDBJ whole genome shotgun (WGS) entry which is preliminary data.</text>
</comment>
<protein>
    <submittedName>
        <fullName evidence="3">Autotransporter-associated beta strand repeat protein</fullName>
    </submittedName>
</protein>
<keyword evidence="1" id="KW-0732">Signal</keyword>
<evidence type="ECO:0000256" key="2">
    <source>
        <dbReference type="SAM" id="MobiDB-lite"/>
    </source>
</evidence>
<evidence type="ECO:0000313" key="3">
    <source>
        <dbReference type="EMBL" id="EEF63039.1"/>
    </source>
</evidence>
<evidence type="ECO:0000313" key="4">
    <source>
        <dbReference type="Proteomes" id="UP000003688"/>
    </source>
</evidence>
<dbReference type="OrthoDB" id="200362at2"/>
<sequence precursor="true">MNKRDSIHPTNQTQPQPTSNWLRPSVKVPLLAGALLLGGIEASLAADIKLKTTDAANTSSFTGSTNWSNGAVPSVGNAYYTTNFTLRTPNPTASGNNYVFGGDSLSVDPGGRLLGKIGNNAANNTTFGTITVANLILNGGTLDQAGANGDNSVLTVAGNVSVNAASFVGALAGTANGSARFETLEFTAPISGSGALQVSGPVINAGGDTGVVKLSAPNPYSGTITVSNGTGNIIASAVNRILQLNDLNSLSNATLNLDSSQASPVSFAAGVNLGNFNVGALTGRASQTLTDTAGSPVTLSVGGNNAGSTYTGALTDGGNLVKVGSGTLTLTGTNTYSGTTTVSGGSLQLGNGGTGGSLVGGNTLAVNGNLTINRNNTVTQGTDFSGSPITGNGSFTQVGNGTTILNAANSYSGSTTVSAGKLVVSSAQTGTGAIIVANGAKLGITVSAGSQLPPSSLTLGTSAATTLEFDGVNSTAIAPINTGSLSVGGQVTVNINTGTFTAGNSYPLIHWTGSGPANASSFTLGISPGLTANFSVSGNTLYLNVAAVSDIWAGAVNGNWDTSTANWTGNATIFANSQSVLFDDSAVGTTSVTVTAPVQPGSMIFNNSSLPYSITSSGANSIGGSGGLTKANNGSLTLSGGANNYTGATIINGGILSIGTLANGGQPSDIGAASVASANLVLNNSTLQFTGGSTSTDRGATVGAGGGTLEVSVGGVELNNSGVIVGSGALTKTGNGALTLSGASTFSGGVTLSAGQLNINNGGSSSANSAIGVGTLTLAAGTTIDNTSGGNVTLLPNNAQVWGGNFTYAGSAYNLNLGNGPVSLPSTCIVMVNGNTLTVGGAISGAGGITKMGPGTLALLSASTFNGGVNIQEGTLAIGSDWALGTGLLNFNGAAIQSVDGTAHTITNAINFGHDTTFGGTGNLKFTATPPGNATAKTLTVNNPQTEISGALGGASARTVAGTGTLILSGANTYSAGTTITPGATMQLGNGGTNGSLSTSGAIVNDGTLKFNRTNALVQGVHFSGAPITGIGSVVQDGSGTTTLNAANAYTGLTTVNNGELFITPAYQGAGDVVVGNGAKFGVSAGFVTNSATIGNLILGGGGATMLDFSYSQTGNPTNAALNAGTVTVSGTSAIRIGGSFAVGSFPVLKYGTLSGAFASAVAGPRGVTATLSNDVVNKVLYVTVSGVGNGIVWTGTNNVSPNLWDLNTTANWLIGALPTTYIENVPPGDAVTFNDSGNGLVLLGNAATPARVTINNASVNYTFQGAGQINSLAGLTKIGAGSVTMNVPGTFASSTVLSNGTFSIGANQTFANLSGNSAVTVSTNAPTLTLNNSLNTTFSGNMSGALGLTKTGTGQFTMTGSNNISGNLYVGSGTLTLDSGLVNLNNFGSIGHVGTDNGTLTLKGTASFTNNSDFNVGDVGASVGTVNIQDNASLTVSSFYIGSANAAGSTASGTVNQTGGTVTQTSSATGTFAVGGRVDTTSIGGVGVYNMVNGILNATSAIRVGAGGVGTFNQSGGTVNAGVDVNLARFVGSAGTYNLDGGSLRTARVTSSTAVNAILNLNGGVLIAHDDNTSLITNLTTVNVRNGGAVIDTAGLNLTVDSTLQHSGLSGDNAIDGGLTKRGAGTLTLAEWNASYTGPTIVTGGALNLLPGSVSSLNNLTLTNGALGLTVNGGGSSIYATSLKLAGNSGLNFNFGVVSGSPVAALNVSGSLTASGTTIVNVNGYGFSVGQFTLVDYTGTPLANLNNFQLGSLPVGVVASLSNNAANTSIDLVVMSVDISTWIPLIASDLPGTSSFNSAGYWQDGNPPSTPNGYVTRAFTLRSPADAGAYTFGGTVLAIDAGGRFILKGTNGQAITVPNMVMNGGVVDYAVGAGDNFTETLAGNITLNAGSTSYLGALGSAATAETLFVDAQISGSGNLQLNGVFGDVGVVVLTANNNYSGTTTVAAGTLLVNGAIGNSTTTVSTNGTLGGTGSIAGPLTIQPGGNLAPGIPSRGVLTASIGTLTASGTATIGGTALMKLDRSASPSSDRLNASAIVINAGATLIVTNMGTTSLVAGDTFTLFSGPVSSSFATVTLPPLSGGNVQWTNKLAINGTIAVVATSGVNPNATNITATVAGGNLTLSWPSDHTGWTLQVQTNSVSVGLGSNWFDVPGSSTTNSVTMPVVSTNGVVFYRLKL</sequence>
<feature type="compositionally biased region" description="Polar residues" evidence="2">
    <location>
        <begin position="8"/>
        <end position="22"/>
    </location>
</feature>
<dbReference type="EMBL" id="ABOX02000002">
    <property type="protein sequence ID" value="EEF63039.1"/>
    <property type="molecule type" value="Genomic_DNA"/>
</dbReference>
<dbReference type="InterPro" id="IPR011050">
    <property type="entry name" value="Pectin_lyase_fold/virulence"/>
</dbReference>
<dbReference type="InterPro" id="IPR012332">
    <property type="entry name" value="Autotransporter_pectin_lyase_C"/>
</dbReference>
<reference evidence="3 4" key="1">
    <citation type="journal article" date="2011" name="J. Bacteriol.">
        <title>Genome sequence of 'Pedosphaera parvula' Ellin514, an aerobic Verrucomicrobial isolate from pasture soil.</title>
        <authorList>
            <person name="Kant R."/>
            <person name="van Passel M.W."/>
            <person name="Sangwan P."/>
            <person name="Palva A."/>
            <person name="Lucas S."/>
            <person name="Copeland A."/>
            <person name="Lapidus A."/>
            <person name="Glavina Del Rio T."/>
            <person name="Dalin E."/>
            <person name="Tice H."/>
            <person name="Bruce D."/>
            <person name="Goodwin L."/>
            <person name="Pitluck S."/>
            <person name="Chertkov O."/>
            <person name="Larimer F.W."/>
            <person name="Land M.L."/>
            <person name="Hauser L."/>
            <person name="Brettin T.S."/>
            <person name="Detter J.C."/>
            <person name="Han S."/>
            <person name="de Vos W.M."/>
            <person name="Janssen P.H."/>
            <person name="Smidt H."/>
        </authorList>
    </citation>
    <scope>NUCLEOTIDE SEQUENCE [LARGE SCALE GENOMIC DNA]</scope>
    <source>
        <strain evidence="3 4">Ellin514</strain>
    </source>
</reference>
<dbReference type="Pfam" id="PF12951">
    <property type="entry name" value="PATR"/>
    <property type="match status" value="11"/>
</dbReference>
<organism evidence="3 4">
    <name type="scientific">Pedosphaera parvula (strain Ellin514)</name>
    <dbReference type="NCBI Taxonomy" id="320771"/>
    <lineage>
        <taxon>Bacteria</taxon>
        <taxon>Pseudomonadati</taxon>
        <taxon>Verrucomicrobiota</taxon>
        <taxon>Pedosphaerae</taxon>
        <taxon>Pedosphaerales</taxon>
        <taxon>Pedosphaeraceae</taxon>
        <taxon>Pedosphaera</taxon>
    </lineage>
</organism>
<accession>B9XAK4</accession>
<dbReference type="Gene3D" id="2.160.20.20">
    <property type="match status" value="2"/>
</dbReference>
<gene>
    <name evidence="3" type="ORF">Cflav_PD5674</name>
</gene>
<feature type="region of interest" description="Disordered" evidence="2">
    <location>
        <begin position="1"/>
        <end position="22"/>
    </location>
</feature>
<dbReference type="Proteomes" id="UP000003688">
    <property type="component" value="Unassembled WGS sequence"/>
</dbReference>
<dbReference type="STRING" id="320771.Cflav_PD5674"/>
<proteinExistence type="predicted"/>
<keyword evidence="4" id="KW-1185">Reference proteome</keyword>
<name>B9XAK4_PEDPL</name>
<dbReference type="SUPFAM" id="SSF51126">
    <property type="entry name" value="Pectin lyase-like"/>
    <property type="match status" value="5"/>
</dbReference>
<dbReference type="NCBIfam" id="TIGR02601">
    <property type="entry name" value="autotrns_rpt"/>
    <property type="match status" value="9"/>
</dbReference>
<evidence type="ECO:0000256" key="1">
    <source>
        <dbReference type="ARBA" id="ARBA00022729"/>
    </source>
</evidence>
<dbReference type="InterPro" id="IPR013425">
    <property type="entry name" value="Autotrns_rpt"/>
</dbReference>